<dbReference type="RefSeq" id="WP_148578302.1">
    <property type="nucleotide sequence ID" value="NZ_JAVEUW010000019.1"/>
</dbReference>
<name>A0A6C2D347_9RHOO</name>
<sequence length="122" mass="12716">MNFFRGRPSTVFRSALALLLVCAQIFAAAHALSHVGELSVLARGDSAQAASVPYEGGVPAAERHERCLLCLAAADLASALPPSLPVLAVDSHPPLLSGDATVALRAFRLPRPHSRGPPVFSV</sequence>
<gene>
    <name evidence="2" type="ORF">ETQ85_06850</name>
</gene>
<reference evidence="2 3" key="1">
    <citation type="submission" date="2019-01" db="EMBL/GenBank/DDBJ databases">
        <title>Zoogloea oleivorans genome sequencing and assembly.</title>
        <authorList>
            <person name="Tancsics A."/>
            <person name="Farkas M."/>
            <person name="Kriszt B."/>
            <person name="Maroti G."/>
            <person name="Horvath B."/>
        </authorList>
    </citation>
    <scope>NUCLEOTIDE SEQUENCE [LARGE SCALE GENOMIC DNA]</scope>
    <source>
        <strain evidence="2 3">Buc</strain>
    </source>
</reference>
<proteinExistence type="predicted"/>
<keyword evidence="3" id="KW-1185">Reference proteome</keyword>
<evidence type="ECO:0000256" key="1">
    <source>
        <dbReference type="SAM" id="SignalP"/>
    </source>
</evidence>
<feature type="signal peptide" evidence="1">
    <location>
        <begin position="1"/>
        <end position="27"/>
    </location>
</feature>
<evidence type="ECO:0000313" key="2">
    <source>
        <dbReference type="EMBL" id="TYC60213.1"/>
    </source>
</evidence>
<protein>
    <recommendedName>
        <fullName evidence="4">DUF2946 domain-containing protein</fullName>
    </recommendedName>
</protein>
<evidence type="ECO:0008006" key="4">
    <source>
        <dbReference type="Google" id="ProtNLM"/>
    </source>
</evidence>
<evidence type="ECO:0000313" key="3">
    <source>
        <dbReference type="Proteomes" id="UP000389128"/>
    </source>
</evidence>
<keyword evidence="1" id="KW-0732">Signal</keyword>
<accession>A0A6C2D347</accession>
<dbReference type="Proteomes" id="UP000389128">
    <property type="component" value="Unassembled WGS sequence"/>
</dbReference>
<organism evidence="2 3">
    <name type="scientific">Zoogloea oleivorans</name>
    <dbReference type="NCBI Taxonomy" id="1552750"/>
    <lineage>
        <taxon>Bacteria</taxon>
        <taxon>Pseudomonadati</taxon>
        <taxon>Pseudomonadota</taxon>
        <taxon>Betaproteobacteria</taxon>
        <taxon>Rhodocyclales</taxon>
        <taxon>Zoogloeaceae</taxon>
        <taxon>Zoogloea</taxon>
    </lineage>
</organism>
<comment type="caution">
    <text evidence="2">The sequence shown here is derived from an EMBL/GenBank/DDBJ whole genome shotgun (WGS) entry which is preliminary data.</text>
</comment>
<feature type="chain" id="PRO_5025458494" description="DUF2946 domain-containing protein" evidence="1">
    <location>
        <begin position="28"/>
        <end position="122"/>
    </location>
</feature>
<dbReference type="AlphaFoldDB" id="A0A6C2D347"/>
<dbReference type="EMBL" id="SDKK01000005">
    <property type="protein sequence ID" value="TYC60213.1"/>
    <property type="molecule type" value="Genomic_DNA"/>
</dbReference>
<dbReference type="OrthoDB" id="9866556at2"/>